<feature type="compositionally biased region" description="Low complexity" evidence="1">
    <location>
        <begin position="1"/>
        <end position="11"/>
    </location>
</feature>
<feature type="region of interest" description="Disordered" evidence="1">
    <location>
        <begin position="1"/>
        <end position="43"/>
    </location>
</feature>
<proteinExistence type="predicted"/>
<organism evidence="2 3">
    <name type="scientific">Halapricum desulfuricans</name>
    <dbReference type="NCBI Taxonomy" id="2841257"/>
    <lineage>
        <taxon>Archaea</taxon>
        <taxon>Methanobacteriati</taxon>
        <taxon>Methanobacteriota</taxon>
        <taxon>Stenosarchaea group</taxon>
        <taxon>Halobacteria</taxon>
        <taxon>Halobacteriales</taxon>
        <taxon>Haloarculaceae</taxon>
        <taxon>Halapricum</taxon>
    </lineage>
</organism>
<gene>
    <name evidence="2" type="ORF">HSR121_2742</name>
</gene>
<evidence type="ECO:0000313" key="3">
    <source>
        <dbReference type="Proteomes" id="UP000663525"/>
    </source>
</evidence>
<dbReference type="EMBL" id="CP064787">
    <property type="protein sequence ID" value="QSG07062.1"/>
    <property type="molecule type" value="Genomic_DNA"/>
</dbReference>
<accession>A0A897N281</accession>
<name>A0A897N281_9EURY</name>
<protein>
    <submittedName>
        <fullName evidence="2">Uncharacterized protein</fullName>
    </submittedName>
</protein>
<sequence>MNGLGRTSTDTSQRRTDAAYPAGDASDYVDGESLVVDRGQTNT</sequence>
<evidence type="ECO:0000313" key="2">
    <source>
        <dbReference type="EMBL" id="QSG07062.1"/>
    </source>
</evidence>
<evidence type="ECO:0000256" key="1">
    <source>
        <dbReference type="SAM" id="MobiDB-lite"/>
    </source>
</evidence>
<dbReference type="AlphaFoldDB" id="A0A897N281"/>
<reference evidence="2" key="1">
    <citation type="submission" date="2020-11" db="EMBL/GenBank/DDBJ databases">
        <title>Carbohydrate-dependent, anaerobic sulfur respiration: A novel catabolism in halophilic archaea.</title>
        <authorList>
            <person name="Sorokin D.Y."/>
            <person name="Messina E."/>
            <person name="Smedile F."/>
            <person name="La Cono V."/>
            <person name="Hallsworth J.E."/>
            <person name="Yakimov M.M."/>
        </authorList>
    </citation>
    <scope>NUCLEOTIDE SEQUENCE</scope>
    <source>
        <strain evidence="2">HSR12-1</strain>
    </source>
</reference>
<dbReference type="Proteomes" id="UP000663525">
    <property type="component" value="Chromosome"/>
</dbReference>